<evidence type="ECO:0000313" key="3">
    <source>
        <dbReference type="EMBL" id="OGL79714.1"/>
    </source>
</evidence>
<feature type="domain" description="NAD-dependent epimerase/dehydratase" evidence="2">
    <location>
        <begin position="5"/>
        <end position="236"/>
    </location>
</feature>
<dbReference type="SUPFAM" id="SSF51735">
    <property type="entry name" value="NAD(P)-binding Rossmann-fold domains"/>
    <property type="match status" value="1"/>
</dbReference>
<dbReference type="EMBL" id="MGEF01000002">
    <property type="protein sequence ID" value="OGL79714.1"/>
    <property type="molecule type" value="Genomic_DNA"/>
</dbReference>
<name>A0A1F7UPP4_9BACT</name>
<dbReference type="PANTHER" id="PTHR43000">
    <property type="entry name" value="DTDP-D-GLUCOSE 4,6-DEHYDRATASE-RELATED"/>
    <property type="match status" value="1"/>
</dbReference>
<dbReference type="InterPro" id="IPR001509">
    <property type="entry name" value="Epimerase_deHydtase"/>
</dbReference>
<protein>
    <submittedName>
        <fullName evidence="3">UDP-glucose 4-epimerase</fullName>
    </submittedName>
</protein>
<dbReference type="Proteomes" id="UP000176604">
    <property type="component" value="Unassembled WGS sequence"/>
</dbReference>
<reference evidence="3 4" key="1">
    <citation type="journal article" date="2016" name="Nat. Commun.">
        <title>Thousands of microbial genomes shed light on interconnected biogeochemical processes in an aquifer system.</title>
        <authorList>
            <person name="Anantharaman K."/>
            <person name="Brown C.T."/>
            <person name="Hug L.A."/>
            <person name="Sharon I."/>
            <person name="Castelle C.J."/>
            <person name="Probst A.J."/>
            <person name="Thomas B.C."/>
            <person name="Singh A."/>
            <person name="Wilkins M.J."/>
            <person name="Karaoz U."/>
            <person name="Brodie E.L."/>
            <person name="Williams K.H."/>
            <person name="Hubbard S.S."/>
            <person name="Banfield J.F."/>
        </authorList>
    </citation>
    <scope>NUCLEOTIDE SEQUENCE [LARGE SCALE GENOMIC DNA]</scope>
</reference>
<evidence type="ECO:0000313" key="4">
    <source>
        <dbReference type="Proteomes" id="UP000176604"/>
    </source>
</evidence>
<dbReference type="AlphaFoldDB" id="A0A1F7UPP4"/>
<accession>A0A1F7UPP4</accession>
<comment type="caution">
    <text evidence="3">The sequence shown here is derived from an EMBL/GenBank/DDBJ whole genome shotgun (WGS) entry which is preliminary data.</text>
</comment>
<dbReference type="STRING" id="1802397.A3J43_03360"/>
<proteinExistence type="inferred from homology"/>
<dbReference type="Gene3D" id="3.40.50.720">
    <property type="entry name" value="NAD(P)-binding Rossmann-like Domain"/>
    <property type="match status" value="1"/>
</dbReference>
<evidence type="ECO:0000256" key="1">
    <source>
        <dbReference type="ARBA" id="ARBA00007637"/>
    </source>
</evidence>
<comment type="similarity">
    <text evidence="1">Belongs to the NAD(P)-dependent epimerase/dehydratase family.</text>
</comment>
<dbReference type="Pfam" id="PF01370">
    <property type="entry name" value="Epimerase"/>
    <property type="match status" value="1"/>
</dbReference>
<dbReference type="InterPro" id="IPR036291">
    <property type="entry name" value="NAD(P)-bd_dom_sf"/>
</dbReference>
<dbReference type="Gene3D" id="3.90.25.10">
    <property type="entry name" value="UDP-galactose 4-epimerase, domain 1"/>
    <property type="match status" value="1"/>
</dbReference>
<gene>
    <name evidence="3" type="ORF">A3J43_03360</name>
</gene>
<evidence type="ECO:0000259" key="2">
    <source>
        <dbReference type="Pfam" id="PF01370"/>
    </source>
</evidence>
<sequence>MANAIIVTGGAGFIGSHIVDALIAMGHRVWVVDNLSTGRRENINLGAKFIRLDIRSPKLRALFLKIKPDFVFHLAAQLDVRMSLKNPLYDAEVNILGSLNVIQACLGAKIKKIVFTSSGGAVYGDVRRIPTPETESERPISPYGAAKLAVDTYLHQYWVVNRLHYTSLRFGNVYGPRQNPYGEAGVIAIFAGRLARGQSCAINGTGAQTRDFVYVGDVVEAALRAMRKPFVGVVNIATGKESSVNQVYAYLARSVGTKLKAQHNPAIRGEQMRSVLDWRKAKRVLGWRPKVSLEEGIERTVEWHRGMQELNLKNQNGK</sequence>
<organism evidence="3 4">
    <name type="scientific">Candidatus Uhrbacteria bacterium RIFCSPHIGHO2_12_FULL_54_23</name>
    <dbReference type="NCBI Taxonomy" id="1802397"/>
    <lineage>
        <taxon>Bacteria</taxon>
        <taxon>Candidatus Uhriibacteriota</taxon>
    </lineage>
</organism>